<evidence type="ECO:0000256" key="4">
    <source>
        <dbReference type="ARBA" id="ARBA00023136"/>
    </source>
</evidence>
<keyword evidence="7" id="KW-0436">Ligase</keyword>
<evidence type="ECO:0000259" key="6">
    <source>
        <dbReference type="Pfam" id="PF04932"/>
    </source>
</evidence>
<keyword evidence="2 5" id="KW-0812">Transmembrane</keyword>
<dbReference type="Proteomes" id="UP001398556">
    <property type="component" value="Unassembled WGS sequence"/>
</dbReference>
<feature type="transmembrane region" description="Helical" evidence="5">
    <location>
        <begin position="283"/>
        <end position="300"/>
    </location>
</feature>
<dbReference type="PANTHER" id="PTHR37422">
    <property type="entry name" value="TEICHURONIC ACID BIOSYNTHESIS PROTEIN TUAE"/>
    <property type="match status" value="1"/>
</dbReference>
<keyword evidence="8" id="KW-1185">Reference proteome</keyword>
<proteinExistence type="predicted"/>
<feature type="transmembrane region" description="Helical" evidence="5">
    <location>
        <begin position="377"/>
        <end position="397"/>
    </location>
</feature>
<feature type="domain" description="O-antigen ligase-related" evidence="6">
    <location>
        <begin position="236"/>
        <end position="385"/>
    </location>
</feature>
<organism evidence="7 8">
    <name type="scientific">Flavobacterium flavipallidum</name>
    <dbReference type="NCBI Taxonomy" id="3139140"/>
    <lineage>
        <taxon>Bacteria</taxon>
        <taxon>Pseudomonadati</taxon>
        <taxon>Bacteroidota</taxon>
        <taxon>Flavobacteriia</taxon>
        <taxon>Flavobacteriales</taxon>
        <taxon>Flavobacteriaceae</taxon>
        <taxon>Flavobacterium</taxon>
    </lineage>
</organism>
<keyword evidence="3 5" id="KW-1133">Transmembrane helix</keyword>
<feature type="transmembrane region" description="Helical" evidence="5">
    <location>
        <begin position="206"/>
        <end position="224"/>
    </location>
</feature>
<feature type="transmembrane region" description="Helical" evidence="5">
    <location>
        <begin position="12"/>
        <end position="45"/>
    </location>
</feature>
<comment type="subcellular location">
    <subcellularLocation>
        <location evidence="1">Membrane</location>
        <topology evidence="1">Multi-pass membrane protein</topology>
    </subcellularLocation>
</comment>
<feature type="transmembrane region" description="Helical" evidence="5">
    <location>
        <begin position="131"/>
        <end position="150"/>
    </location>
</feature>
<reference evidence="7 8" key="1">
    <citation type="submission" date="2024-04" db="EMBL/GenBank/DDBJ databases">
        <title>Flavobacterium sp. DGU99 16S ribosomal RNA gene Genome sequencing and assembly.</title>
        <authorList>
            <person name="Park S."/>
        </authorList>
    </citation>
    <scope>NUCLEOTIDE SEQUENCE [LARGE SCALE GENOMIC DNA]</scope>
    <source>
        <strain evidence="7 8">DGU99</strain>
    </source>
</reference>
<protein>
    <submittedName>
        <fullName evidence="7">O-antigen ligase family protein</fullName>
    </submittedName>
</protein>
<feature type="transmembrane region" description="Helical" evidence="5">
    <location>
        <begin position="253"/>
        <end position="271"/>
    </location>
</feature>
<dbReference type="RefSeq" id="WP_341699413.1">
    <property type="nucleotide sequence ID" value="NZ_JBBYHU010000004.1"/>
</dbReference>
<name>A0ABU9HJ77_9FLAO</name>
<evidence type="ECO:0000313" key="7">
    <source>
        <dbReference type="EMBL" id="MEL1240170.1"/>
    </source>
</evidence>
<gene>
    <name evidence="7" type="ORF">AAEO59_03815</name>
</gene>
<accession>A0ABU9HJ77</accession>
<dbReference type="GO" id="GO:0016874">
    <property type="term" value="F:ligase activity"/>
    <property type="evidence" value="ECO:0007669"/>
    <property type="project" value="UniProtKB-KW"/>
</dbReference>
<feature type="transmembrane region" description="Helical" evidence="5">
    <location>
        <begin position="231"/>
        <end position="247"/>
    </location>
</feature>
<keyword evidence="4 5" id="KW-0472">Membrane</keyword>
<dbReference type="InterPro" id="IPR051533">
    <property type="entry name" value="WaaL-like"/>
</dbReference>
<evidence type="ECO:0000256" key="1">
    <source>
        <dbReference type="ARBA" id="ARBA00004141"/>
    </source>
</evidence>
<dbReference type="PANTHER" id="PTHR37422:SF17">
    <property type="entry name" value="O-ANTIGEN LIGASE"/>
    <property type="match status" value="1"/>
</dbReference>
<feature type="transmembrane region" description="Helical" evidence="5">
    <location>
        <begin position="409"/>
        <end position="431"/>
    </location>
</feature>
<evidence type="ECO:0000313" key="8">
    <source>
        <dbReference type="Proteomes" id="UP001398556"/>
    </source>
</evidence>
<dbReference type="EMBL" id="JBBYHU010000004">
    <property type="protein sequence ID" value="MEL1240170.1"/>
    <property type="molecule type" value="Genomic_DNA"/>
</dbReference>
<sequence length="453" mass="51045">MDKSEIDYIKLIAIHTGIAFVLFFVPFLSKIYAVLIVVLGTYYVINKNNKNNEVLYVSAYLVGAEVFIRMTGGSLNNEYVKTVVSMLMLLGFVLSGFSKNSIIYWFYFLLLIPGVLLTMSNPNLDVEIRKVITFNISGPVCLGLTAMYCYQRQLTLRQMQNVIVLLGLPIIATLTYLVLYNPTVRDVVTGTQSNFTTSGGFGPNQVATALGLGMFVFFCQMVFISKTKKMILLNLFLFVFCSYRAIVTFSRGGVITGFAMILALLFVAYLFSNSRGKRKLKWIVILSSVLAISVWSYSVFQTSGLISKRYANQDVKGRMKNDRLGGREQIIGTELELFKENPVMGVGIGMGKSFREQMLGQEAASHNEITRLLAEHGMFGVLILLILFVTPLILYLINYQNIYFFSFYIFWLLTINHAAMRIAAPAFVYALTLLRIHIEPFLGEKKIHTIMEG</sequence>
<evidence type="ECO:0000256" key="5">
    <source>
        <dbReference type="SAM" id="Phobius"/>
    </source>
</evidence>
<feature type="transmembrane region" description="Helical" evidence="5">
    <location>
        <begin position="162"/>
        <end position="180"/>
    </location>
</feature>
<dbReference type="Pfam" id="PF04932">
    <property type="entry name" value="Wzy_C"/>
    <property type="match status" value="1"/>
</dbReference>
<dbReference type="InterPro" id="IPR007016">
    <property type="entry name" value="O-antigen_ligase-rel_domated"/>
</dbReference>
<evidence type="ECO:0000256" key="3">
    <source>
        <dbReference type="ARBA" id="ARBA00022989"/>
    </source>
</evidence>
<comment type="caution">
    <text evidence="7">The sequence shown here is derived from an EMBL/GenBank/DDBJ whole genome shotgun (WGS) entry which is preliminary data.</text>
</comment>
<evidence type="ECO:0000256" key="2">
    <source>
        <dbReference type="ARBA" id="ARBA00022692"/>
    </source>
</evidence>